<accession>A0A0E9SJD9</accession>
<sequence>MTLQQYGIISTEAQQWS</sequence>
<dbReference type="AlphaFoldDB" id="A0A0E9SJD9"/>
<reference evidence="1" key="1">
    <citation type="submission" date="2014-11" db="EMBL/GenBank/DDBJ databases">
        <authorList>
            <person name="Amaro Gonzalez C."/>
        </authorList>
    </citation>
    <scope>NUCLEOTIDE SEQUENCE</scope>
</reference>
<name>A0A0E9SJD9_ANGAN</name>
<dbReference type="EMBL" id="GBXM01067073">
    <property type="protein sequence ID" value="JAH41504.1"/>
    <property type="molecule type" value="Transcribed_RNA"/>
</dbReference>
<protein>
    <submittedName>
        <fullName evidence="1">Uncharacterized protein</fullName>
    </submittedName>
</protein>
<proteinExistence type="predicted"/>
<evidence type="ECO:0000313" key="1">
    <source>
        <dbReference type="EMBL" id="JAH41504.1"/>
    </source>
</evidence>
<reference evidence="1" key="2">
    <citation type="journal article" date="2015" name="Fish Shellfish Immunol.">
        <title>Early steps in the European eel (Anguilla anguilla)-Vibrio vulnificus interaction in the gills: Role of the RtxA13 toxin.</title>
        <authorList>
            <person name="Callol A."/>
            <person name="Pajuelo D."/>
            <person name="Ebbesson L."/>
            <person name="Teles M."/>
            <person name="MacKenzie S."/>
            <person name="Amaro C."/>
        </authorList>
    </citation>
    <scope>NUCLEOTIDE SEQUENCE</scope>
</reference>
<organism evidence="1">
    <name type="scientific">Anguilla anguilla</name>
    <name type="common">European freshwater eel</name>
    <name type="synonym">Muraena anguilla</name>
    <dbReference type="NCBI Taxonomy" id="7936"/>
    <lineage>
        <taxon>Eukaryota</taxon>
        <taxon>Metazoa</taxon>
        <taxon>Chordata</taxon>
        <taxon>Craniata</taxon>
        <taxon>Vertebrata</taxon>
        <taxon>Euteleostomi</taxon>
        <taxon>Actinopterygii</taxon>
        <taxon>Neopterygii</taxon>
        <taxon>Teleostei</taxon>
        <taxon>Anguilliformes</taxon>
        <taxon>Anguillidae</taxon>
        <taxon>Anguilla</taxon>
    </lineage>
</organism>